<gene>
    <name evidence="2" type="ORF">PLANPX_2100</name>
</gene>
<dbReference type="InterPro" id="IPR007352">
    <property type="entry name" value="DUF420"/>
</dbReference>
<keyword evidence="1" id="KW-0812">Transmembrane</keyword>
<protein>
    <recommendedName>
        <fullName evidence="4">DUF420 domain-containing protein</fullName>
    </recommendedName>
</protein>
<feature type="transmembrane region" description="Helical" evidence="1">
    <location>
        <begin position="32"/>
        <end position="51"/>
    </location>
</feature>
<feature type="transmembrane region" description="Helical" evidence="1">
    <location>
        <begin position="169"/>
        <end position="192"/>
    </location>
</feature>
<evidence type="ECO:0008006" key="4">
    <source>
        <dbReference type="Google" id="ProtNLM"/>
    </source>
</evidence>
<dbReference type="KEGG" id="lpav:PLANPX_2100"/>
<name>A0A5K7X7F4_9BACT</name>
<evidence type="ECO:0000256" key="1">
    <source>
        <dbReference type="SAM" id="Phobius"/>
    </source>
</evidence>
<evidence type="ECO:0000313" key="2">
    <source>
        <dbReference type="EMBL" id="BBO32488.1"/>
    </source>
</evidence>
<accession>A0A5K7X7F4</accession>
<feature type="transmembrane region" description="Helical" evidence="1">
    <location>
        <begin position="124"/>
        <end position="148"/>
    </location>
</feature>
<organism evidence="2 3">
    <name type="scientific">Lacipirellula parvula</name>
    <dbReference type="NCBI Taxonomy" id="2650471"/>
    <lineage>
        <taxon>Bacteria</taxon>
        <taxon>Pseudomonadati</taxon>
        <taxon>Planctomycetota</taxon>
        <taxon>Planctomycetia</taxon>
        <taxon>Pirellulales</taxon>
        <taxon>Lacipirellulaceae</taxon>
        <taxon>Lacipirellula</taxon>
    </lineage>
</organism>
<dbReference type="Pfam" id="PF04238">
    <property type="entry name" value="DUF420"/>
    <property type="match status" value="1"/>
</dbReference>
<evidence type="ECO:0000313" key="3">
    <source>
        <dbReference type="Proteomes" id="UP000326837"/>
    </source>
</evidence>
<dbReference type="Proteomes" id="UP000326837">
    <property type="component" value="Chromosome"/>
</dbReference>
<keyword evidence="1" id="KW-0472">Membrane</keyword>
<sequence>MAAKRPVWQNLPMDYPGIDGFLGTRASLMLDVVFLAMFAIVPALGWSIWLVKFRRNYQLHKQIQVVLMVVLGVAVTLFELDVRFFSGWRERAEASPYYASVESAGPVWDAIFVNLLRRPATPGWVFRMLLIHLVFAVTTAILWVWVGVRALRRYPHPPVPGPHSRSHVLWGKIAAWDMLMTAVTGWIFYWLAFVA</sequence>
<feature type="transmembrane region" description="Helical" evidence="1">
    <location>
        <begin position="63"/>
        <end position="80"/>
    </location>
</feature>
<dbReference type="EMBL" id="AP021861">
    <property type="protein sequence ID" value="BBO32488.1"/>
    <property type="molecule type" value="Genomic_DNA"/>
</dbReference>
<proteinExistence type="predicted"/>
<keyword evidence="3" id="KW-1185">Reference proteome</keyword>
<reference evidence="3" key="1">
    <citation type="submission" date="2019-10" db="EMBL/GenBank/DDBJ databases">
        <title>Lacipirellula parvula gen. nov., sp. nov., representing a lineage of planctomycetes widespread in freshwater anoxic habitats, and description of the family Lacipirellulaceae.</title>
        <authorList>
            <person name="Dedysh S.N."/>
            <person name="Kulichevskaya I.S."/>
            <person name="Beletsky A.V."/>
            <person name="Rakitin A.L."/>
            <person name="Mardanov A.V."/>
            <person name="Ivanova A.A."/>
            <person name="Saltykova V.X."/>
            <person name="Rijpstra W.I.C."/>
            <person name="Sinninghe Damste J.S."/>
            <person name="Ravin N.V."/>
        </authorList>
    </citation>
    <scope>NUCLEOTIDE SEQUENCE [LARGE SCALE GENOMIC DNA]</scope>
    <source>
        <strain evidence="3">PX69</strain>
    </source>
</reference>
<keyword evidence="1" id="KW-1133">Transmembrane helix</keyword>
<dbReference type="AlphaFoldDB" id="A0A5K7X7F4"/>